<keyword evidence="1" id="KW-0732">Signal</keyword>
<sequence length="167" mass="18760">MKRIYPVLRITLCALLIAAAYLPAGAQDMDEADVKALIEDRNFVFKAQMALPMGGNSRYLTSSYDMKVSEERVITYLPYFGRAYRAPSDLTGGGIDFESEDFDYAVKERRKGGWDVKITPNDAEDVRQMFLTVSENGSASLRVNSDRRQAISFNGYITEKEKSKSGE</sequence>
<dbReference type="Proteomes" id="UP000295807">
    <property type="component" value="Unassembled WGS sequence"/>
</dbReference>
<keyword evidence="3" id="KW-1185">Reference proteome</keyword>
<dbReference type="AlphaFoldDB" id="A0A4R3KUC0"/>
<dbReference type="Gene3D" id="2.40.128.410">
    <property type="match status" value="1"/>
</dbReference>
<reference evidence="2 3" key="1">
    <citation type="submission" date="2019-03" db="EMBL/GenBank/DDBJ databases">
        <title>Genomic Encyclopedia of Type Strains, Phase IV (KMG-IV): sequencing the most valuable type-strain genomes for metagenomic binning, comparative biology and taxonomic classification.</title>
        <authorList>
            <person name="Goeker M."/>
        </authorList>
    </citation>
    <scope>NUCLEOTIDE SEQUENCE [LARGE SCALE GENOMIC DNA]</scope>
    <source>
        <strain evidence="2 3">DSM 21100</strain>
    </source>
</reference>
<feature type="signal peptide" evidence="1">
    <location>
        <begin position="1"/>
        <end position="26"/>
    </location>
</feature>
<name>A0A4R3KUC0_9SPHI</name>
<protein>
    <submittedName>
        <fullName evidence="2">Uncharacterized protein DUF4251</fullName>
    </submittedName>
</protein>
<dbReference type="Pfam" id="PF14059">
    <property type="entry name" value="DUF4251"/>
    <property type="match status" value="1"/>
</dbReference>
<organism evidence="2 3">
    <name type="scientific">Anseongella ginsenosidimutans</name>
    <dbReference type="NCBI Taxonomy" id="496056"/>
    <lineage>
        <taxon>Bacteria</taxon>
        <taxon>Pseudomonadati</taxon>
        <taxon>Bacteroidota</taxon>
        <taxon>Sphingobacteriia</taxon>
        <taxon>Sphingobacteriales</taxon>
        <taxon>Sphingobacteriaceae</taxon>
        <taxon>Anseongella</taxon>
    </lineage>
</organism>
<comment type="caution">
    <text evidence="2">The sequence shown here is derived from an EMBL/GenBank/DDBJ whole genome shotgun (WGS) entry which is preliminary data.</text>
</comment>
<evidence type="ECO:0000313" key="3">
    <source>
        <dbReference type="Proteomes" id="UP000295807"/>
    </source>
</evidence>
<proteinExistence type="predicted"/>
<gene>
    <name evidence="2" type="ORF">EDD80_102180</name>
</gene>
<dbReference type="RefSeq" id="WP_132128093.1">
    <property type="nucleotide sequence ID" value="NZ_CP042432.1"/>
</dbReference>
<evidence type="ECO:0000313" key="2">
    <source>
        <dbReference type="EMBL" id="TCS88989.1"/>
    </source>
</evidence>
<dbReference type="InterPro" id="IPR025347">
    <property type="entry name" value="DUF4251"/>
</dbReference>
<accession>A0A4R3KUC0</accession>
<feature type="chain" id="PRO_5020302793" evidence="1">
    <location>
        <begin position="27"/>
        <end position="167"/>
    </location>
</feature>
<dbReference type="EMBL" id="SMAD01000002">
    <property type="protein sequence ID" value="TCS88989.1"/>
    <property type="molecule type" value="Genomic_DNA"/>
</dbReference>
<dbReference type="OrthoDB" id="1097715at2"/>
<evidence type="ECO:0000256" key="1">
    <source>
        <dbReference type="SAM" id="SignalP"/>
    </source>
</evidence>